<feature type="binding site" description="covalent" evidence="8">
    <location>
        <position position="162"/>
    </location>
    <ligand>
        <name>heme c</name>
        <dbReference type="ChEBI" id="CHEBI:61717"/>
        <label>2</label>
    </ligand>
</feature>
<feature type="binding site" description="covalent" evidence="8">
    <location>
        <position position="67"/>
    </location>
    <ligand>
        <name>heme c</name>
        <dbReference type="ChEBI" id="CHEBI:61717"/>
        <label>1</label>
    </ligand>
</feature>
<dbReference type="PROSITE" id="PS51007">
    <property type="entry name" value="CYTC"/>
    <property type="match status" value="2"/>
</dbReference>
<dbReference type="PIRSF" id="PIRSF000005">
    <property type="entry name" value="Cytochrome_c4"/>
    <property type="match status" value="1"/>
</dbReference>
<dbReference type="EMBL" id="SAWY01000005">
    <property type="protein sequence ID" value="TPH18119.1"/>
    <property type="molecule type" value="Genomic_DNA"/>
</dbReference>
<dbReference type="GO" id="GO:0020037">
    <property type="term" value="F:heme binding"/>
    <property type="evidence" value="ECO:0007669"/>
    <property type="project" value="InterPro"/>
</dbReference>
<organism evidence="12 13">
    <name type="scientific">Litorilituus lipolyticus</name>
    <dbReference type="NCBI Taxonomy" id="2491017"/>
    <lineage>
        <taxon>Bacteria</taxon>
        <taxon>Pseudomonadati</taxon>
        <taxon>Pseudomonadota</taxon>
        <taxon>Gammaproteobacteria</taxon>
        <taxon>Alteromonadales</taxon>
        <taxon>Colwelliaceae</taxon>
        <taxon>Litorilituus</taxon>
    </lineage>
</organism>
<feature type="chain" id="PRO_5021230934" evidence="10">
    <location>
        <begin position="50"/>
        <end position="236"/>
    </location>
</feature>
<evidence type="ECO:0000256" key="7">
    <source>
        <dbReference type="ARBA" id="ARBA00023004"/>
    </source>
</evidence>
<evidence type="ECO:0000259" key="11">
    <source>
        <dbReference type="PROSITE" id="PS51007"/>
    </source>
</evidence>
<keyword evidence="2" id="KW-0813">Transport</keyword>
<evidence type="ECO:0000256" key="5">
    <source>
        <dbReference type="ARBA" id="ARBA00022764"/>
    </source>
</evidence>
<evidence type="ECO:0000256" key="1">
    <source>
        <dbReference type="ARBA" id="ARBA00004418"/>
    </source>
</evidence>
<feature type="binding site" description="axial binding residue" evidence="9">
    <location>
        <position position="166"/>
    </location>
    <ligand>
        <name>heme c</name>
        <dbReference type="ChEBI" id="CHEBI:61717"/>
        <label>2</label>
    </ligand>
    <ligandPart>
        <name>Fe</name>
        <dbReference type="ChEBI" id="CHEBI:18248"/>
    </ligandPart>
</feature>
<dbReference type="Pfam" id="PF00034">
    <property type="entry name" value="Cytochrom_C"/>
    <property type="match status" value="2"/>
</dbReference>
<evidence type="ECO:0000313" key="12">
    <source>
        <dbReference type="EMBL" id="TPH18119.1"/>
    </source>
</evidence>
<dbReference type="PANTHER" id="PTHR33751">
    <property type="entry name" value="CBB3-TYPE CYTOCHROME C OXIDASE SUBUNIT FIXP"/>
    <property type="match status" value="1"/>
</dbReference>
<dbReference type="InterPro" id="IPR036909">
    <property type="entry name" value="Cyt_c-like_dom_sf"/>
</dbReference>
<evidence type="ECO:0000256" key="4">
    <source>
        <dbReference type="ARBA" id="ARBA00022723"/>
    </source>
</evidence>
<comment type="subcellular location">
    <subcellularLocation>
        <location evidence="1">Periplasm</location>
    </subcellularLocation>
</comment>
<evidence type="ECO:0000256" key="9">
    <source>
        <dbReference type="PIRSR" id="PIRSR000005-2"/>
    </source>
</evidence>
<feature type="binding site" description="covalent" evidence="8">
    <location>
        <position position="64"/>
    </location>
    <ligand>
        <name>heme c</name>
        <dbReference type="ChEBI" id="CHEBI:61717"/>
        <label>1</label>
    </ligand>
</feature>
<feature type="signal peptide" evidence="10">
    <location>
        <begin position="1"/>
        <end position="49"/>
    </location>
</feature>
<feature type="binding site" description="axial binding residue" evidence="9">
    <location>
        <position position="68"/>
    </location>
    <ligand>
        <name>heme c</name>
        <dbReference type="ChEBI" id="CHEBI:61717"/>
        <label>1</label>
    </ligand>
    <ligandPart>
        <name>Fe</name>
        <dbReference type="ChEBI" id="CHEBI:18248"/>
    </ligandPart>
</feature>
<accession>A0A502L569</accession>
<feature type="domain" description="Cytochrome c" evidence="11">
    <location>
        <begin position="149"/>
        <end position="236"/>
    </location>
</feature>
<keyword evidence="13" id="KW-1185">Reference proteome</keyword>
<comment type="caution">
    <text evidence="12">The sequence shown here is derived from an EMBL/GenBank/DDBJ whole genome shotgun (WGS) entry which is preliminary data.</text>
</comment>
<name>A0A502L569_9GAMM</name>
<dbReference type="SUPFAM" id="SSF46626">
    <property type="entry name" value="Cytochrome c"/>
    <property type="match status" value="2"/>
</dbReference>
<dbReference type="PANTHER" id="PTHR33751:SF9">
    <property type="entry name" value="CYTOCHROME C4"/>
    <property type="match status" value="1"/>
</dbReference>
<feature type="domain" description="Cytochrome c" evidence="11">
    <location>
        <begin position="46"/>
        <end position="139"/>
    </location>
</feature>
<dbReference type="OrthoDB" id="9773456at2"/>
<dbReference type="GO" id="GO:0005506">
    <property type="term" value="F:iron ion binding"/>
    <property type="evidence" value="ECO:0007669"/>
    <property type="project" value="InterPro"/>
</dbReference>
<keyword evidence="7 9" id="KW-0408">Iron</keyword>
<dbReference type="InterPro" id="IPR024167">
    <property type="entry name" value="Cytochrome_c4-like"/>
</dbReference>
<comment type="PTM">
    <text evidence="8">Binds 2 heme c groups covalently per subunit.</text>
</comment>
<feature type="binding site" description="axial binding residue" evidence="9">
    <location>
        <position position="213"/>
    </location>
    <ligand>
        <name>heme c</name>
        <dbReference type="ChEBI" id="CHEBI:61717"/>
        <label>2</label>
    </ligand>
    <ligandPart>
        <name>Fe</name>
        <dbReference type="ChEBI" id="CHEBI:18248"/>
    </ligandPart>
</feature>
<evidence type="ECO:0000313" key="13">
    <source>
        <dbReference type="Proteomes" id="UP000315303"/>
    </source>
</evidence>
<dbReference type="Proteomes" id="UP000315303">
    <property type="component" value="Unassembled WGS sequence"/>
</dbReference>
<sequence length="236" mass="25818">MSRFICYRNLLSKKIFTKILTKMNLSCLVSIKVLSTIATTSLVSFTAHAEGKPSIEMPVTYQQCVACHGDVGQGNSQLKAPALAGLSQKYLTRQLTNFKTGLRGSHEKDTLGLQMQPFAKAIDNDKDVYLLTSYLANLPIASTEPTIKGDLKNGSRYYQGKCGACHGGTAQGNESMNAPKLAGQDTDYLKRQMQNFTSGVRGTHADDKLGRQMAMMAKTTSGKELDDILYYIAVQK</sequence>
<proteinExistence type="predicted"/>
<dbReference type="GO" id="GO:0009055">
    <property type="term" value="F:electron transfer activity"/>
    <property type="evidence" value="ECO:0007669"/>
    <property type="project" value="InterPro"/>
</dbReference>
<protein>
    <submittedName>
        <fullName evidence="12">C-type cytochrome</fullName>
    </submittedName>
</protein>
<dbReference type="InterPro" id="IPR009056">
    <property type="entry name" value="Cyt_c-like_dom"/>
</dbReference>
<gene>
    <name evidence="12" type="ORF">EPA86_03110</name>
</gene>
<keyword evidence="3 8" id="KW-0349">Heme</keyword>
<dbReference type="GO" id="GO:0042597">
    <property type="term" value="C:periplasmic space"/>
    <property type="evidence" value="ECO:0007669"/>
    <property type="project" value="UniProtKB-SubCell"/>
</dbReference>
<keyword evidence="5" id="KW-0574">Periplasm</keyword>
<dbReference type="AlphaFoldDB" id="A0A502L569"/>
<evidence type="ECO:0000256" key="8">
    <source>
        <dbReference type="PIRSR" id="PIRSR000005-1"/>
    </source>
</evidence>
<evidence type="ECO:0000256" key="3">
    <source>
        <dbReference type="ARBA" id="ARBA00022617"/>
    </source>
</evidence>
<evidence type="ECO:0000256" key="2">
    <source>
        <dbReference type="ARBA" id="ARBA00022448"/>
    </source>
</evidence>
<reference evidence="12 13" key="1">
    <citation type="submission" date="2019-01" db="EMBL/GenBank/DDBJ databases">
        <title>Litorilituus lipolytica sp. nov., isolated from intertidal sand of the Yellow Sea in China.</title>
        <authorList>
            <person name="Liu A."/>
        </authorList>
    </citation>
    <scope>NUCLEOTIDE SEQUENCE [LARGE SCALE GENOMIC DNA]</scope>
    <source>
        <strain evidence="12 13">RZ04</strain>
    </source>
</reference>
<dbReference type="InterPro" id="IPR050597">
    <property type="entry name" value="Cytochrome_c_Oxidase_Subunit"/>
</dbReference>
<dbReference type="Gene3D" id="1.10.760.10">
    <property type="entry name" value="Cytochrome c-like domain"/>
    <property type="match status" value="2"/>
</dbReference>
<evidence type="ECO:0000256" key="10">
    <source>
        <dbReference type="SAM" id="SignalP"/>
    </source>
</evidence>
<feature type="binding site" description="covalent" evidence="8">
    <location>
        <position position="165"/>
    </location>
    <ligand>
        <name>heme c</name>
        <dbReference type="ChEBI" id="CHEBI:61717"/>
        <label>2</label>
    </ligand>
</feature>
<keyword evidence="10" id="KW-0732">Signal</keyword>
<evidence type="ECO:0000256" key="6">
    <source>
        <dbReference type="ARBA" id="ARBA00022982"/>
    </source>
</evidence>
<feature type="binding site" description="axial binding residue" evidence="9">
    <location>
        <position position="115"/>
    </location>
    <ligand>
        <name>heme c</name>
        <dbReference type="ChEBI" id="CHEBI:61717"/>
        <label>1</label>
    </ligand>
    <ligandPart>
        <name>Fe</name>
        <dbReference type="ChEBI" id="CHEBI:18248"/>
    </ligandPart>
</feature>
<keyword evidence="6" id="KW-0249">Electron transport</keyword>
<keyword evidence="4 9" id="KW-0479">Metal-binding</keyword>